<dbReference type="AlphaFoldDB" id="A0A158JZ33"/>
<dbReference type="CDD" id="cd00130">
    <property type="entry name" value="PAS"/>
    <property type="match status" value="1"/>
</dbReference>
<name>A0A158JZ33_9BURK</name>
<evidence type="ECO:0000313" key="2">
    <source>
        <dbReference type="Proteomes" id="UP000054717"/>
    </source>
</evidence>
<dbReference type="Gene3D" id="3.30.450.20">
    <property type="entry name" value="PAS domain"/>
    <property type="match status" value="1"/>
</dbReference>
<comment type="caution">
    <text evidence="1">The sequence shown here is derived from an EMBL/GenBank/DDBJ whole genome shotgun (WGS) entry which is preliminary data.</text>
</comment>
<dbReference type="Proteomes" id="UP000054717">
    <property type="component" value="Unassembled WGS sequence"/>
</dbReference>
<gene>
    <name evidence="1" type="ORF">AWB66_04951</name>
</gene>
<evidence type="ECO:0008006" key="3">
    <source>
        <dbReference type="Google" id="ProtNLM"/>
    </source>
</evidence>
<dbReference type="InterPro" id="IPR035965">
    <property type="entry name" value="PAS-like_dom_sf"/>
</dbReference>
<accession>A0A158JZ33</accession>
<keyword evidence="2" id="KW-1185">Reference proteome</keyword>
<evidence type="ECO:0000313" key="1">
    <source>
        <dbReference type="EMBL" id="SAL74088.1"/>
    </source>
</evidence>
<proteinExistence type="predicted"/>
<sequence length="193" mass="21688">MHSAITIPLFLYGRIRWMLHVETREGHAFHGADFDSLTELTVLLQHGIDQRAMAEINKVVMSETRQGVVVVGMEGTILSTNKAARRLLGVHGERPQKNFLSDYTAEQDVCAQEVFKGLVATEKRRIELLGEDGQTRPVLATRRVLKGSFDTAIWFLVDVKARQWEVDMRFMREAAADIAQQTRAPLALASSLV</sequence>
<organism evidence="1 2">
    <name type="scientific">Caballeronia telluris</name>
    <dbReference type="NCBI Taxonomy" id="326475"/>
    <lineage>
        <taxon>Bacteria</taxon>
        <taxon>Pseudomonadati</taxon>
        <taxon>Pseudomonadota</taxon>
        <taxon>Betaproteobacteria</taxon>
        <taxon>Burkholderiales</taxon>
        <taxon>Burkholderiaceae</taxon>
        <taxon>Caballeronia</taxon>
    </lineage>
</organism>
<dbReference type="STRING" id="326475.AWB66_04951"/>
<protein>
    <recommendedName>
        <fullName evidence="3">PAS domain-containing protein</fullName>
    </recommendedName>
</protein>
<dbReference type="SUPFAM" id="SSF55785">
    <property type="entry name" value="PYP-like sensor domain (PAS domain)"/>
    <property type="match status" value="1"/>
</dbReference>
<reference evidence="1" key="1">
    <citation type="submission" date="2016-01" db="EMBL/GenBank/DDBJ databases">
        <authorList>
            <person name="Peeters Charlotte."/>
        </authorList>
    </citation>
    <scope>NUCLEOTIDE SEQUENCE</scope>
    <source>
        <strain evidence="1">LMG 22936</strain>
    </source>
</reference>
<dbReference type="EMBL" id="FCNZ02000023">
    <property type="protein sequence ID" value="SAL74088.1"/>
    <property type="molecule type" value="Genomic_DNA"/>
</dbReference>
<dbReference type="InterPro" id="IPR000014">
    <property type="entry name" value="PAS"/>
</dbReference>